<gene>
    <name evidence="3" type="ORF">AFA_12185</name>
</gene>
<reference evidence="3 4" key="1">
    <citation type="submission" date="2017-05" db="EMBL/GenBank/DDBJ databases">
        <authorList>
            <person name="Qiu J.G."/>
            <person name="He J."/>
        </authorList>
    </citation>
    <scope>NUCLEOTIDE SEQUENCE [LARGE SCALE GENOMIC DNA]</scope>
    <source>
        <strain evidence="3 4">JQ135</strain>
    </source>
</reference>
<name>A0AB33D1J9_ALCFA</name>
<feature type="chain" id="PRO_5044245454" evidence="2">
    <location>
        <begin position="21"/>
        <end position="48"/>
    </location>
</feature>
<accession>A0AB33D1J9</accession>
<dbReference type="GeneID" id="96869508"/>
<dbReference type="Proteomes" id="UP000214561">
    <property type="component" value="Chromosome"/>
</dbReference>
<dbReference type="PROSITE" id="PS51257">
    <property type="entry name" value="PROKAR_LIPOPROTEIN"/>
    <property type="match status" value="1"/>
</dbReference>
<dbReference type="KEGG" id="afq:AFA_12185"/>
<feature type="compositionally biased region" description="Polar residues" evidence="1">
    <location>
        <begin position="39"/>
        <end position="48"/>
    </location>
</feature>
<evidence type="ECO:0000256" key="1">
    <source>
        <dbReference type="SAM" id="MobiDB-lite"/>
    </source>
</evidence>
<organism evidence="3 4">
    <name type="scientific">Alcaligenes faecalis</name>
    <dbReference type="NCBI Taxonomy" id="511"/>
    <lineage>
        <taxon>Bacteria</taxon>
        <taxon>Pseudomonadati</taxon>
        <taxon>Pseudomonadota</taxon>
        <taxon>Betaproteobacteria</taxon>
        <taxon>Burkholderiales</taxon>
        <taxon>Alcaligenaceae</taxon>
        <taxon>Alcaligenes</taxon>
    </lineage>
</organism>
<dbReference type="RefSeq" id="WP_094197160.1">
    <property type="nucleotide sequence ID" value="NZ_CAXOJJ010000003.1"/>
</dbReference>
<sequence length="48" mass="4739">MKIQLAAVALAAVMAGCAFTPPAPPQPADSPRVPVNLTAPLSSGGSHE</sequence>
<evidence type="ECO:0000313" key="4">
    <source>
        <dbReference type="Proteomes" id="UP000214561"/>
    </source>
</evidence>
<evidence type="ECO:0000313" key="3">
    <source>
        <dbReference type="EMBL" id="ASR90148.1"/>
    </source>
</evidence>
<feature type="region of interest" description="Disordered" evidence="1">
    <location>
        <begin position="22"/>
        <end position="48"/>
    </location>
</feature>
<evidence type="ECO:0000256" key="2">
    <source>
        <dbReference type="SAM" id="SignalP"/>
    </source>
</evidence>
<protein>
    <submittedName>
        <fullName evidence="3">Conjugal transfer protein</fullName>
    </submittedName>
</protein>
<keyword evidence="2" id="KW-0732">Signal</keyword>
<dbReference type="EMBL" id="CP021641">
    <property type="protein sequence ID" value="ASR90148.1"/>
    <property type="molecule type" value="Genomic_DNA"/>
</dbReference>
<dbReference type="AlphaFoldDB" id="A0AB33D1J9"/>
<feature type="signal peptide" evidence="2">
    <location>
        <begin position="1"/>
        <end position="20"/>
    </location>
</feature>
<proteinExistence type="predicted"/>